<name>A0A8T0KVR4_PHAAN</name>
<gene>
    <name evidence="1" type="ORF">HKW66_Vig0107360</name>
</gene>
<protein>
    <submittedName>
        <fullName evidence="1">Uncharacterized protein</fullName>
    </submittedName>
</protein>
<dbReference type="EMBL" id="JABFOF010000002">
    <property type="protein sequence ID" value="KAG2403816.1"/>
    <property type="molecule type" value="Genomic_DNA"/>
</dbReference>
<reference evidence="1 2" key="1">
    <citation type="submission" date="2020-05" db="EMBL/GenBank/DDBJ databases">
        <title>Vigna angularis (adzuki bean) Var. LongXiaoDou No. 4 denovo assembly.</title>
        <authorList>
            <person name="Xiang H."/>
        </authorList>
    </citation>
    <scope>NUCLEOTIDE SEQUENCE [LARGE SCALE GENOMIC DNA]</scope>
    <source>
        <tissue evidence="1">Leaf</tissue>
    </source>
</reference>
<accession>A0A8T0KVR4</accession>
<organism evidence="1 2">
    <name type="scientific">Phaseolus angularis</name>
    <name type="common">Azuki bean</name>
    <name type="synonym">Vigna angularis</name>
    <dbReference type="NCBI Taxonomy" id="3914"/>
    <lineage>
        <taxon>Eukaryota</taxon>
        <taxon>Viridiplantae</taxon>
        <taxon>Streptophyta</taxon>
        <taxon>Embryophyta</taxon>
        <taxon>Tracheophyta</taxon>
        <taxon>Spermatophyta</taxon>
        <taxon>Magnoliopsida</taxon>
        <taxon>eudicotyledons</taxon>
        <taxon>Gunneridae</taxon>
        <taxon>Pentapetalae</taxon>
        <taxon>rosids</taxon>
        <taxon>fabids</taxon>
        <taxon>Fabales</taxon>
        <taxon>Fabaceae</taxon>
        <taxon>Papilionoideae</taxon>
        <taxon>50 kb inversion clade</taxon>
        <taxon>NPAAA clade</taxon>
        <taxon>indigoferoid/millettioid clade</taxon>
        <taxon>Phaseoleae</taxon>
        <taxon>Vigna</taxon>
    </lineage>
</organism>
<dbReference type="Proteomes" id="UP000743370">
    <property type="component" value="Unassembled WGS sequence"/>
</dbReference>
<sequence>MRSCTRTFPSKISSTLIFLSASHFGSSLLPESHRPFLQKSFQQHPTVSSSIVILPHTGYPLSLAHRGVSLLVHAKAHGTHKEIFFLLRLKGQRDRGTPSAPASADKYPPTVPASTQRRLVSVVFYT</sequence>
<dbReference type="AlphaFoldDB" id="A0A8T0KVR4"/>
<comment type="caution">
    <text evidence="1">The sequence shown here is derived from an EMBL/GenBank/DDBJ whole genome shotgun (WGS) entry which is preliminary data.</text>
</comment>
<evidence type="ECO:0000313" key="1">
    <source>
        <dbReference type="EMBL" id="KAG2403816.1"/>
    </source>
</evidence>
<evidence type="ECO:0000313" key="2">
    <source>
        <dbReference type="Proteomes" id="UP000743370"/>
    </source>
</evidence>
<proteinExistence type="predicted"/>